<keyword evidence="2" id="KW-1185">Reference proteome</keyword>
<feature type="non-terminal residue" evidence="1">
    <location>
        <position position="1"/>
    </location>
</feature>
<reference evidence="2" key="1">
    <citation type="submission" date="2016-06" db="EMBL/GenBank/DDBJ databases">
        <title>Parallel loss of symbiosis genes in relatives of nitrogen-fixing non-legume Parasponia.</title>
        <authorList>
            <person name="Van Velzen R."/>
            <person name="Holmer R."/>
            <person name="Bu F."/>
            <person name="Rutten L."/>
            <person name="Van Zeijl A."/>
            <person name="Liu W."/>
            <person name="Santuari L."/>
            <person name="Cao Q."/>
            <person name="Sharma T."/>
            <person name="Shen D."/>
            <person name="Roswanjaya Y."/>
            <person name="Wardhani T."/>
            <person name="Kalhor M.S."/>
            <person name="Jansen J."/>
            <person name="Van den Hoogen J."/>
            <person name="Gungor B."/>
            <person name="Hartog M."/>
            <person name="Hontelez J."/>
            <person name="Verver J."/>
            <person name="Yang W.-C."/>
            <person name="Schijlen E."/>
            <person name="Repin R."/>
            <person name="Schilthuizen M."/>
            <person name="Schranz E."/>
            <person name="Heidstra R."/>
            <person name="Miyata K."/>
            <person name="Fedorova E."/>
            <person name="Kohlen W."/>
            <person name="Bisseling T."/>
            <person name="Smit S."/>
            <person name="Geurts R."/>
        </authorList>
    </citation>
    <scope>NUCLEOTIDE SEQUENCE [LARGE SCALE GENOMIC DNA]</scope>
    <source>
        <strain evidence="2">cv. WU1-14</strain>
    </source>
</reference>
<organism evidence="1 2">
    <name type="scientific">Parasponia andersonii</name>
    <name type="common">Sponia andersonii</name>
    <dbReference type="NCBI Taxonomy" id="3476"/>
    <lineage>
        <taxon>Eukaryota</taxon>
        <taxon>Viridiplantae</taxon>
        <taxon>Streptophyta</taxon>
        <taxon>Embryophyta</taxon>
        <taxon>Tracheophyta</taxon>
        <taxon>Spermatophyta</taxon>
        <taxon>Magnoliopsida</taxon>
        <taxon>eudicotyledons</taxon>
        <taxon>Gunneridae</taxon>
        <taxon>Pentapetalae</taxon>
        <taxon>rosids</taxon>
        <taxon>fabids</taxon>
        <taxon>Rosales</taxon>
        <taxon>Cannabaceae</taxon>
        <taxon>Parasponia</taxon>
    </lineage>
</organism>
<accession>A0A2P5CAP9</accession>
<comment type="caution">
    <text evidence="1">The sequence shown here is derived from an EMBL/GenBank/DDBJ whole genome shotgun (WGS) entry which is preliminary data.</text>
</comment>
<name>A0A2P5CAP9_PARAD</name>
<gene>
    <name evidence="1" type="ORF">PanWU01x14_168880</name>
</gene>
<evidence type="ECO:0000313" key="1">
    <source>
        <dbReference type="EMBL" id="PON58118.1"/>
    </source>
</evidence>
<sequence length="54" mass="6057">HIQSNYTKNPCKGLFVDEICNESNGEPVYDSEIIEHSVENEDYVMGDIGPTLIV</sequence>
<dbReference type="OrthoDB" id="10341218at2759"/>
<dbReference type="AlphaFoldDB" id="A0A2P5CAP9"/>
<evidence type="ECO:0000313" key="2">
    <source>
        <dbReference type="Proteomes" id="UP000237105"/>
    </source>
</evidence>
<protein>
    <submittedName>
        <fullName evidence="1">Uncharacterized protein</fullName>
    </submittedName>
</protein>
<dbReference type="EMBL" id="JXTB01000152">
    <property type="protein sequence ID" value="PON58118.1"/>
    <property type="molecule type" value="Genomic_DNA"/>
</dbReference>
<proteinExistence type="predicted"/>
<dbReference type="Proteomes" id="UP000237105">
    <property type="component" value="Unassembled WGS sequence"/>
</dbReference>